<comment type="function">
    <text evidence="1">Resistance to tetracycline by an active tetracycline efflux. This is an energy-dependent process that decreases the accumulation of the antibiotic in whole cells. This protein functions as a metal-tetracycline/H(+) antiporter.</text>
</comment>
<dbReference type="InterPro" id="IPR001958">
    <property type="entry name" value="Tet-R_TetA/multi-R_MdtG-like"/>
</dbReference>
<dbReference type="Gene3D" id="1.20.1720.10">
    <property type="entry name" value="Multidrug resistance protein D"/>
    <property type="match status" value="1"/>
</dbReference>
<feature type="transmembrane region" description="Helical" evidence="10">
    <location>
        <begin position="103"/>
        <end position="123"/>
    </location>
</feature>
<evidence type="ECO:0000256" key="2">
    <source>
        <dbReference type="ARBA" id="ARBA00004651"/>
    </source>
</evidence>
<name>A0AAE3D059_9HYPH</name>
<dbReference type="Pfam" id="PF07690">
    <property type="entry name" value="MFS_1"/>
    <property type="match status" value="1"/>
</dbReference>
<organism evidence="12 13">
    <name type="scientific">Flavimaribacter sediminis</name>
    <dbReference type="NCBI Taxonomy" id="2865987"/>
    <lineage>
        <taxon>Bacteria</taxon>
        <taxon>Pseudomonadati</taxon>
        <taxon>Pseudomonadota</taxon>
        <taxon>Alphaproteobacteria</taxon>
        <taxon>Hyphomicrobiales</taxon>
        <taxon>Rhizobiaceae</taxon>
        <taxon>Flavimaribacter</taxon>
    </lineage>
</organism>
<comment type="caution">
    <text evidence="12">The sequence shown here is derived from an EMBL/GenBank/DDBJ whole genome shotgun (WGS) entry which is preliminary data.</text>
</comment>
<dbReference type="Proteomes" id="UP001196509">
    <property type="component" value="Unassembled WGS sequence"/>
</dbReference>
<dbReference type="InterPro" id="IPR036259">
    <property type="entry name" value="MFS_trans_sf"/>
</dbReference>
<dbReference type="PRINTS" id="PR01035">
    <property type="entry name" value="TCRTETA"/>
</dbReference>
<keyword evidence="9 10" id="KW-0472">Membrane</keyword>
<feature type="transmembrane region" description="Helical" evidence="10">
    <location>
        <begin position="278"/>
        <end position="299"/>
    </location>
</feature>
<feature type="transmembrane region" description="Helical" evidence="10">
    <location>
        <begin position="12"/>
        <end position="34"/>
    </location>
</feature>
<evidence type="ECO:0000256" key="3">
    <source>
        <dbReference type="ARBA" id="ARBA00006236"/>
    </source>
</evidence>
<dbReference type="GO" id="GO:0005886">
    <property type="term" value="C:plasma membrane"/>
    <property type="evidence" value="ECO:0007669"/>
    <property type="project" value="UniProtKB-SubCell"/>
</dbReference>
<dbReference type="PROSITE" id="PS50850">
    <property type="entry name" value="MFS"/>
    <property type="match status" value="1"/>
</dbReference>
<dbReference type="GO" id="GO:0042910">
    <property type="term" value="F:xenobiotic transmembrane transporter activity"/>
    <property type="evidence" value="ECO:0007669"/>
    <property type="project" value="InterPro"/>
</dbReference>
<dbReference type="CDD" id="cd17320">
    <property type="entry name" value="MFS_MdfA_MDR_like"/>
    <property type="match status" value="1"/>
</dbReference>
<feature type="transmembrane region" description="Helical" evidence="10">
    <location>
        <begin position="370"/>
        <end position="391"/>
    </location>
</feature>
<dbReference type="InterPro" id="IPR005829">
    <property type="entry name" value="Sugar_transporter_CS"/>
</dbReference>
<evidence type="ECO:0000256" key="10">
    <source>
        <dbReference type="RuleBase" id="RU365088"/>
    </source>
</evidence>
<feature type="transmembrane region" description="Helical" evidence="10">
    <location>
        <begin position="163"/>
        <end position="183"/>
    </location>
</feature>
<evidence type="ECO:0000313" key="13">
    <source>
        <dbReference type="Proteomes" id="UP001196509"/>
    </source>
</evidence>
<dbReference type="EMBL" id="JAICBX010000001">
    <property type="protein sequence ID" value="MBW8636411.1"/>
    <property type="molecule type" value="Genomic_DNA"/>
</dbReference>
<feature type="transmembrane region" description="Helical" evidence="10">
    <location>
        <begin position="342"/>
        <end position="364"/>
    </location>
</feature>
<keyword evidence="5 10" id="KW-0813">Transport</keyword>
<keyword evidence="8 10" id="KW-1133">Transmembrane helix</keyword>
<feature type="transmembrane region" description="Helical" evidence="10">
    <location>
        <begin position="305"/>
        <end position="330"/>
    </location>
</feature>
<reference evidence="12" key="1">
    <citation type="submission" date="2021-08" db="EMBL/GenBank/DDBJ databases">
        <title>Hoeflea bacterium WL0058 sp. nov., isolated from the sediment.</title>
        <authorList>
            <person name="Wang L."/>
            <person name="Zhang D."/>
        </authorList>
    </citation>
    <scope>NUCLEOTIDE SEQUENCE</scope>
    <source>
        <strain evidence="12">WL0058</strain>
    </source>
</reference>
<feature type="transmembrane region" description="Helical" evidence="10">
    <location>
        <begin position="78"/>
        <end position="97"/>
    </location>
</feature>
<evidence type="ECO:0000256" key="4">
    <source>
        <dbReference type="ARBA" id="ARBA00007520"/>
    </source>
</evidence>
<dbReference type="GO" id="GO:1990961">
    <property type="term" value="P:xenobiotic detoxification by transmembrane export across the plasma membrane"/>
    <property type="evidence" value="ECO:0007669"/>
    <property type="project" value="InterPro"/>
</dbReference>
<evidence type="ECO:0000256" key="7">
    <source>
        <dbReference type="ARBA" id="ARBA00022692"/>
    </source>
</evidence>
<evidence type="ECO:0000256" key="8">
    <source>
        <dbReference type="ARBA" id="ARBA00022989"/>
    </source>
</evidence>
<dbReference type="PROSITE" id="PS00216">
    <property type="entry name" value="SUGAR_TRANSPORT_1"/>
    <property type="match status" value="1"/>
</dbReference>
<sequence>MSGFLNRRTPPTIITLVIMAGLGPLNMNIILPALPAIEIHFQTPYVAVQLLISAYLAMTALVQIALGPLSDRYGRRPVMLVSIIITLISTLGCIYAPNFEVLLISRLVQTAVVSGIALSRAVIRDLVEPDEAASMIGYVTMGMAVMPMLGPAVGGYLSELYGWQSTFWVGFVFTLIVLWLVYFDLGETNQHKSSSFRQQIGAYPELFRSRRFWGYSLCAAFTVGAFFAFLGGGPYVATEMLDMSPATLGAYFALTAVGYMVGNFFSGMFARRVGINRMMLIGNMIAASGMLLAFVVFKLGLHHPISFFGCMSFIGLGNGITLPSANAGIVSVRPHLAGSASGLGGAIMVGGGAVLSVVAGSLLGPDTGPYPLIFVIMLSSIAGMVSTLYVIHVDRLVAKENTSA</sequence>
<feature type="transmembrane region" description="Helical" evidence="10">
    <location>
        <begin position="212"/>
        <end position="236"/>
    </location>
</feature>
<keyword evidence="7 10" id="KW-0812">Transmembrane</keyword>
<dbReference type="InterPro" id="IPR011701">
    <property type="entry name" value="MFS"/>
</dbReference>
<comment type="similarity">
    <text evidence="4">Belongs to the major facilitator superfamily. TCR/Tet family.</text>
</comment>
<comment type="similarity">
    <text evidence="3 10">Belongs to the major facilitator superfamily. Bcr/CmlA family.</text>
</comment>
<dbReference type="InterPro" id="IPR020846">
    <property type="entry name" value="MFS_dom"/>
</dbReference>
<keyword evidence="10" id="KW-0997">Cell inner membrane</keyword>
<proteinExistence type="inferred from homology"/>
<dbReference type="InterPro" id="IPR050189">
    <property type="entry name" value="MFS_Efflux_Transporters"/>
</dbReference>
<protein>
    <recommendedName>
        <fullName evidence="10">Bcr/CflA family efflux transporter</fullName>
    </recommendedName>
</protein>
<dbReference type="PANTHER" id="PTHR43124:SF3">
    <property type="entry name" value="CHLORAMPHENICOL EFFLUX PUMP RV0191"/>
    <property type="match status" value="1"/>
</dbReference>
<evidence type="ECO:0000259" key="11">
    <source>
        <dbReference type="PROSITE" id="PS50850"/>
    </source>
</evidence>
<feature type="domain" description="Major facilitator superfamily (MFS) profile" evidence="11">
    <location>
        <begin position="12"/>
        <end position="395"/>
    </location>
</feature>
<dbReference type="AlphaFoldDB" id="A0AAE3D059"/>
<dbReference type="SUPFAM" id="SSF103473">
    <property type="entry name" value="MFS general substrate transporter"/>
    <property type="match status" value="1"/>
</dbReference>
<evidence type="ECO:0000256" key="5">
    <source>
        <dbReference type="ARBA" id="ARBA00022448"/>
    </source>
</evidence>
<evidence type="ECO:0000256" key="6">
    <source>
        <dbReference type="ARBA" id="ARBA00022475"/>
    </source>
</evidence>
<evidence type="ECO:0000256" key="1">
    <source>
        <dbReference type="ARBA" id="ARBA00003279"/>
    </source>
</evidence>
<evidence type="ECO:0000256" key="9">
    <source>
        <dbReference type="ARBA" id="ARBA00023136"/>
    </source>
</evidence>
<gene>
    <name evidence="12" type="ORF">K1W69_04350</name>
</gene>
<dbReference type="RefSeq" id="WP_220227099.1">
    <property type="nucleotide sequence ID" value="NZ_JAICBX010000001.1"/>
</dbReference>
<dbReference type="InterPro" id="IPR004812">
    <property type="entry name" value="Efflux_drug-R_Bcr/CmlA"/>
</dbReference>
<feature type="transmembrane region" description="Helical" evidence="10">
    <location>
        <begin position="135"/>
        <end position="157"/>
    </location>
</feature>
<dbReference type="NCBIfam" id="TIGR00710">
    <property type="entry name" value="efflux_Bcr_CflA"/>
    <property type="match status" value="1"/>
</dbReference>
<dbReference type="PANTHER" id="PTHR43124">
    <property type="entry name" value="PURINE EFFLUX PUMP PBUE"/>
    <property type="match status" value="1"/>
</dbReference>
<feature type="transmembrane region" description="Helical" evidence="10">
    <location>
        <begin position="248"/>
        <end position="266"/>
    </location>
</feature>
<keyword evidence="13" id="KW-1185">Reference proteome</keyword>
<accession>A0AAE3D059</accession>
<evidence type="ECO:0000313" key="12">
    <source>
        <dbReference type="EMBL" id="MBW8636411.1"/>
    </source>
</evidence>
<comment type="subcellular location">
    <subcellularLocation>
        <location evidence="10">Cell inner membrane</location>
        <topology evidence="10">Multi-pass membrane protein</topology>
    </subcellularLocation>
    <subcellularLocation>
        <location evidence="2">Cell membrane</location>
        <topology evidence="2">Multi-pass membrane protein</topology>
    </subcellularLocation>
</comment>
<feature type="transmembrane region" description="Helical" evidence="10">
    <location>
        <begin position="46"/>
        <end position="66"/>
    </location>
</feature>
<keyword evidence="6" id="KW-1003">Cell membrane</keyword>